<organism evidence="9 10">
    <name type="scientific">Cinnamomum micranthum f. kanehirae</name>
    <dbReference type="NCBI Taxonomy" id="337451"/>
    <lineage>
        <taxon>Eukaryota</taxon>
        <taxon>Viridiplantae</taxon>
        <taxon>Streptophyta</taxon>
        <taxon>Embryophyta</taxon>
        <taxon>Tracheophyta</taxon>
        <taxon>Spermatophyta</taxon>
        <taxon>Magnoliopsida</taxon>
        <taxon>Magnoliidae</taxon>
        <taxon>Laurales</taxon>
        <taxon>Lauraceae</taxon>
        <taxon>Cinnamomum</taxon>
    </lineage>
</organism>
<evidence type="ECO:0000313" key="10">
    <source>
        <dbReference type="Proteomes" id="UP000283530"/>
    </source>
</evidence>
<feature type="region of interest" description="Disordered" evidence="7">
    <location>
        <begin position="1"/>
        <end position="67"/>
    </location>
</feature>
<keyword evidence="4 5" id="KW-0067">ATP-binding</keyword>
<keyword evidence="6" id="KW-0723">Serine/threonine-protein kinase</keyword>
<evidence type="ECO:0000313" key="9">
    <source>
        <dbReference type="EMBL" id="RWR93085.1"/>
    </source>
</evidence>
<evidence type="ECO:0000256" key="1">
    <source>
        <dbReference type="ARBA" id="ARBA00022679"/>
    </source>
</evidence>
<dbReference type="STRING" id="337451.A0A443PQT2"/>
<feature type="binding site" evidence="5">
    <location>
        <position position="123"/>
    </location>
    <ligand>
        <name>ATP</name>
        <dbReference type="ChEBI" id="CHEBI:30616"/>
    </ligand>
</feature>
<evidence type="ECO:0000256" key="7">
    <source>
        <dbReference type="SAM" id="MobiDB-lite"/>
    </source>
</evidence>
<protein>
    <submittedName>
        <fullName evidence="9">Protein kinase 2B, chloroplastic-like protein isoform X1</fullName>
    </submittedName>
</protein>
<dbReference type="InterPro" id="IPR000719">
    <property type="entry name" value="Prot_kinase_dom"/>
</dbReference>
<dbReference type="InterPro" id="IPR011009">
    <property type="entry name" value="Kinase-like_dom_sf"/>
</dbReference>
<accession>A0A443PQT2</accession>
<dbReference type="Pfam" id="PF00069">
    <property type="entry name" value="Pkinase"/>
    <property type="match status" value="1"/>
</dbReference>
<keyword evidence="2 5" id="KW-0547">Nucleotide-binding</keyword>
<comment type="caution">
    <text evidence="9">The sequence shown here is derived from an EMBL/GenBank/DDBJ whole genome shotgun (WGS) entry which is preliminary data.</text>
</comment>
<dbReference type="PROSITE" id="PS00108">
    <property type="entry name" value="PROTEIN_KINASE_ST"/>
    <property type="match status" value="1"/>
</dbReference>
<dbReference type="PROSITE" id="PS50011">
    <property type="entry name" value="PROTEIN_KINASE_DOM"/>
    <property type="match status" value="1"/>
</dbReference>
<dbReference type="GO" id="GO:0005524">
    <property type="term" value="F:ATP binding"/>
    <property type="evidence" value="ECO:0007669"/>
    <property type="project" value="UniProtKB-UniRule"/>
</dbReference>
<dbReference type="Proteomes" id="UP000283530">
    <property type="component" value="Unassembled WGS sequence"/>
</dbReference>
<proteinExistence type="inferred from homology"/>
<evidence type="ECO:0000256" key="4">
    <source>
        <dbReference type="ARBA" id="ARBA00022840"/>
    </source>
</evidence>
<dbReference type="SUPFAM" id="SSF56112">
    <property type="entry name" value="Protein kinase-like (PK-like)"/>
    <property type="match status" value="1"/>
</dbReference>
<dbReference type="InterPro" id="IPR050823">
    <property type="entry name" value="Plant_Ser_Thr_Prot_Kinase"/>
</dbReference>
<dbReference type="InterPro" id="IPR017441">
    <property type="entry name" value="Protein_kinase_ATP_BS"/>
</dbReference>
<dbReference type="PANTHER" id="PTHR45621">
    <property type="entry name" value="OS01G0588500 PROTEIN-RELATED"/>
    <property type="match status" value="1"/>
</dbReference>
<evidence type="ECO:0000259" key="8">
    <source>
        <dbReference type="PROSITE" id="PS50011"/>
    </source>
</evidence>
<dbReference type="GO" id="GO:0004674">
    <property type="term" value="F:protein serine/threonine kinase activity"/>
    <property type="evidence" value="ECO:0007669"/>
    <property type="project" value="UniProtKB-KW"/>
</dbReference>
<name>A0A443PQT2_9MAGN</name>
<dbReference type="InterPro" id="IPR008271">
    <property type="entry name" value="Ser/Thr_kinase_AS"/>
</dbReference>
<sequence>MGNCLHASSTRVDHAQSSLQPSEPSKASSKSGLPSVPSNLTLKSYSEKSANESLPTPRTEGEILSSPHLKPFSFNDLKNATRNFRPESLLGEGGFGYVFKGWIDEQTLTASRPGCGMVVAVKKLKPEGFQGHKEWLPLSWAVRIKVAIGAARGLSFLHNSESQVIYRDVKASNILLDGDFNAKLSDFGLAKDGPTGDRTHVSTQVMGTHGYAAPEYIATGRLSAKSDVYSFGVVLLELLSGRRALDKTRVGIEQSLVDWAKPYLGDKRKLFRIMDPKLEGQYPQKGAYSVATLALQCLGSEAKARPRMSEVLASLEQLQVSKDVRRCSRIEQMASPNHTRRSPIRHMPSPLNLTPTGSPLPSTRHSPRFG</sequence>
<gene>
    <name evidence="9" type="ORF">CKAN_02231900</name>
</gene>
<feature type="domain" description="Protein kinase" evidence="8">
    <location>
        <begin position="1"/>
        <end position="318"/>
    </location>
</feature>
<dbReference type="EMBL" id="QPKB01000009">
    <property type="protein sequence ID" value="RWR93085.1"/>
    <property type="molecule type" value="Genomic_DNA"/>
</dbReference>
<evidence type="ECO:0000256" key="5">
    <source>
        <dbReference type="PROSITE-ProRule" id="PRU10141"/>
    </source>
</evidence>
<evidence type="ECO:0000256" key="6">
    <source>
        <dbReference type="RuleBase" id="RU000304"/>
    </source>
</evidence>
<dbReference type="SMART" id="SM00220">
    <property type="entry name" value="S_TKc"/>
    <property type="match status" value="1"/>
</dbReference>
<evidence type="ECO:0000256" key="3">
    <source>
        <dbReference type="ARBA" id="ARBA00022777"/>
    </source>
</evidence>
<dbReference type="FunFam" id="1.10.510.10:FF:000095">
    <property type="entry name" value="protein STRUBBELIG-RECEPTOR FAMILY 8"/>
    <property type="match status" value="1"/>
</dbReference>
<evidence type="ECO:0000256" key="2">
    <source>
        <dbReference type="ARBA" id="ARBA00022741"/>
    </source>
</evidence>
<comment type="similarity">
    <text evidence="6">Belongs to the protein kinase superfamily.</text>
</comment>
<feature type="compositionally biased region" description="Polar residues" evidence="7">
    <location>
        <begin position="351"/>
        <end position="364"/>
    </location>
</feature>
<keyword evidence="10" id="KW-1185">Reference proteome</keyword>
<keyword evidence="3 9" id="KW-0418">Kinase</keyword>
<dbReference type="OrthoDB" id="4062651at2759"/>
<dbReference type="AlphaFoldDB" id="A0A443PQT2"/>
<reference evidence="9 10" key="1">
    <citation type="journal article" date="2019" name="Nat. Plants">
        <title>Stout camphor tree genome fills gaps in understanding of flowering plant genome evolution.</title>
        <authorList>
            <person name="Chaw S.M."/>
            <person name="Liu Y.C."/>
            <person name="Wu Y.W."/>
            <person name="Wang H.Y."/>
            <person name="Lin C.I."/>
            <person name="Wu C.S."/>
            <person name="Ke H.M."/>
            <person name="Chang L.Y."/>
            <person name="Hsu C.Y."/>
            <person name="Yang H.T."/>
            <person name="Sudianto E."/>
            <person name="Hsu M.H."/>
            <person name="Wu K.P."/>
            <person name="Wang L.N."/>
            <person name="Leebens-Mack J.H."/>
            <person name="Tsai I.J."/>
        </authorList>
    </citation>
    <scope>NUCLEOTIDE SEQUENCE [LARGE SCALE GENOMIC DNA]</scope>
    <source>
        <strain evidence="10">cv. Chaw 1501</strain>
        <tissue evidence="9">Young leaves</tissue>
    </source>
</reference>
<dbReference type="PROSITE" id="PS00107">
    <property type="entry name" value="PROTEIN_KINASE_ATP"/>
    <property type="match status" value="1"/>
</dbReference>
<feature type="compositionally biased region" description="Polar residues" evidence="7">
    <location>
        <begin position="1"/>
        <end position="44"/>
    </location>
</feature>
<dbReference type="Gene3D" id="1.10.510.10">
    <property type="entry name" value="Transferase(Phosphotransferase) domain 1"/>
    <property type="match status" value="1"/>
</dbReference>
<keyword evidence="1" id="KW-0808">Transferase</keyword>
<feature type="region of interest" description="Disordered" evidence="7">
    <location>
        <begin position="332"/>
        <end position="370"/>
    </location>
</feature>
<dbReference type="Gene3D" id="3.30.200.20">
    <property type="entry name" value="Phosphorylase Kinase, domain 1"/>
    <property type="match status" value="1"/>
</dbReference>